<dbReference type="GO" id="GO:0008233">
    <property type="term" value="F:peptidase activity"/>
    <property type="evidence" value="ECO:0007669"/>
    <property type="project" value="UniProtKB-KW"/>
</dbReference>
<dbReference type="Pfam" id="PF02861">
    <property type="entry name" value="Clp_N"/>
    <property type="match status" value="1"/>
</dbReference>
<dbReference type="OrthoDB" id="9803641at2"/>
<comment type="subunit">
    <text evidence="12">Homohexamer; The oligomerization is ATP-dependent.</text>
</comment>
<feature type="coiled-coil region" evidence="12">
    <location>
        <begin position="414"/>
        <end position="501"/>
    </location>
</feature>
<dbReference type="PROSITE" id="PS51903">
    <property type="entry name" value="CLP_R"/>
    <property type="match status" value="1"/>
</dbReference>
<dbReference type="Pfam" id="PF10431">
    <property type="entry name" value="ClpB_D2-small"/>
    <property type="match status" value="1"/>
</dbReference>
<dbReference type="FunFam" id="3.40.50.300:FF:000010">
    <property type="entry name" value="Chaperone clpB 1, putative"/>
    <property type="match status" value="1"/>
</dbReference>
<dbReference type="PROSITE" id="PS00871">
    <property type="entry name" value="CLPAB_2"/>
    <property type="match status" value="1"/>
</dbReference>
<comment type="function">
    <text evidence="8">Part of a stress-induced multi-chaperone system, it is involved in the recovery of the cell from heat-induced damage, in cooperation with DnaK, DnaJ and GrpE. Acts before DnaK, in the processing of protein aggregates. Protein binding stimulates the ATPase activity; ATP hydrolysis unfolds the denatured protein aggregates, which probably helps expose new hydrophobic binding sites on the surface of ClpB-bound aggregates, contributing to the solubilization and refolding of denatured protein aggregates by DnaK.</text>
</comment>
<evidence type="ECO:0000256" key="8">
    <source>
        <dbReference type="ARBA" id="ARBA00025613"/>
    </source>
</evidence>
<reference evidence="14 15" key="1">
    <citation type="submission" date="2018-04" db="EMBL/GenBank/DDBJ databases">
        <title>Genomic Encyclopedia of Archaeal and Bacterial Type Strains, Phase II (KMG-II): from individual species to whole genera.</title>
        <authorList>
            <person name="Goeker M."/>
        </authorList>
    </citation>
    <scope>NUCLEOTIDE SEQUENCE [LARGE SCALE GENOMIC DNA]</scope>
    <source>
        <strain evidence="14 15">DSM 18806</strain>
    </source>
</reference>
<dbReference type="CDD" id="cd19499">
    <property type="entry name" value="RecA-like_ClpB_Hsp104-like"/>
    <property type="match status" value="1"/>
</dbReference>
<evidence type="ECO:0000256" key="10">
    <source>
        <dbReference type="PROSITE-ProRule" id="PRU01251"/>
    </source>
</evidence>
<dbReference type="GO" id="GO:0005524">
    <property type="term" value="F:ATP binding"/>
    <property type="evidence" value="ECO:0007669"/>
    <property type="project" value="UniProtKB-UniRule"/>
</dbReference>
<dbReference type="InterPro" id="IPR004176">
    <property type="entry name" value="Clp_R_N"/>
</dbReference>
<dbReference type="Gene3D" id="1.10.8.60">
    <property type="match status" value="1"/>
</dbReference>
<comment type="subunit">
    <text evidence="9">Homohexamer. The oligomerization is ATP-dependent.</text>
</comment>
<evidence type="ECO:0000256" key="5">
    <source>
        <dbReference type="ARBA" id="ARBA00022840"/>
    </source>
</evidence>
<dbReference type="RefSeq" id="WP_108033707.1">
    <property type="nucleotide sequence ID" value="NZ_QAOM01000026.1"/>
</dbReference>
<keyword evidence="12" id="KW-0346">Stress response</keyword>
<evidence type="ECO:0000256" key="3">
    <source>
        <dbReference type="ARBA" id="ARBA00022737"/>
    </source>
</evidence>
<keyword evidence="3 10" id="KW-0677">Repeat</keyword>
<evidence type="ECO:0000256" key="9">
    <source>
        <dbReference type="ARBA" id="ARBA00026057"/>
    </source>
</evidence>
<dbReference type="Gene3D" id="3.40.50.300">
    <property type="entry name" value="P-loop containing nucleotide triphosphate hydrolases"/>
    <property type="match status" value="3"/>
</dbReference>
<keyword evidence="14" id="KW-0645">Protease</keyword>
<evidence type="ECO:0000256" key="7">
    <source>
        <dbReference type="ARBA" id="ARBA00023186"/>
    </source>
</evidence>
<dbReference type="InterPro" id="IPR001270">
    <property type="entry name" value="ClpA/B"/>
</dbReference>
<dbReference type="GO" id="GO:0005737">
    <property type="term" value="C:cytoplasm"/>
    <property type="evidence" value="ECO:0007669"/>
    <property type="project" value="UniProtKB-SubCell"/>
</dbReference>
<dbReference type="GO" id="GO:0034605">
    <property type="term" value="P:cellular response to heat"/>
    <property type="evidence" value="ECO:0007669"/>
    <property type="project" value="TreeGrafter"/>
</dbReference>
<dbReference type="Pfam" id="PF17871">
    <property type="entry name" value="AAA_lid_9"/>
    <property type="match status" value="1"/>
</dbReference>
<evidence type="ECO:0000313" key="15">
    <source>
        <dbReference type="Proteomes" id="UP000244161"/>
    </source>
</evidence>
<gene>
    <name evidence="12" type="primary">clpB</name>
    <name evidence="14" type="ORF">C8U37_1264</name>
</gene>
<keyword evidence="12" id="KW-0963">Cytoplasm</keyword>
<dbReference type="GO" id="GO:0042026">
    <property type="term" value="P:protein refolding"/>
    <property type="evidence" value="ECO:0007669"/>
    <property type="project" value="UniProtKB-UniRule"/>
</dbReference>
<keyword evidence="7 11" id="KW-0143">Chaperone</keyword>
<evidence type="ECO:0000256" key="4">
    <source>
        <dbReference type="ARBA" id="ARBA00022741"/>
    </source>
</evidence>
<accession>A0A2T5IAE4</accession>
<comment type="subcellular location">
    <subcellularLocation>
        <location evidence="1 12">Cytoplasm</location>
    </subcellularLocation>
</comment>
<dbReference type="InterPro" id="IPR028299">
    <property type="entry name" value="ClpA/B_CS2"/>
</dbReference>
<proteinExistence type="inferred from homology"/>
<dbReference type="SMART" id="SM00382">
    <property type="entry name" value="AAA"/>
    <property type="match status" value="2"/>
</dbReference>
<evidence type="ECO:0000256" key="1">
    <source>
        <dbReference type="ARBA" id="ARBA00004496"/>
    </source>
</evidence>
<dbReference type="PANTHER" id="PTHR11638:SF18">
    <property type="entry name" value="HEAT SHOCK PROTEIN 104"/>
    <property type="match status" value="1"/>
</dbReference>
<dbReference type="InterPro" id="IPR003593">
    <property type="entry name" value="AAA+_ATPase"/>
</dbReference>
<dbReference type="PRINTS" id="PR00300">
    <property type="entry name" value="CLPPROTEASEA"/>
</dbReference>
<keyword evidence="6 12" id="KW-0175">Coiled coil</keyword>
<dbReference type="EMBL" id="QAOM01000026">
    <property type="protein sequence ID" value="PTQ80781.1"/>
    <property type="molecule type" value="Genomic_DNA"/>
</dbReference>
<evidence type="ECO:0000256" key="6">
    <source>
        <dbReference type="ARBA" id="ARBA00023054"/>
    </source>
</evidence>
<keyword evidence="4 11" id="KW-0547">Nucleotide-binding</keyword>
<keyword evidence="15" id="KW-1185">Reference proteome</keyword>
<keyword evidence="5 11" id="KW-0067">ATP-binding</keyword>
<evidence type="ECO:0000259" key="13">
    <source>
        <dbReference type="PROSITE" id="PS51903"/>
    </source>
</evidence>
<dbReference type="Pfam" id="PF00004">
    <property type="entry name" value="AAA"/>
    <property type="match status" value="1"/>
</dbReference>
<dbReference type="InterPro" id="IPR019489">
    <property type="entry name" value="Clp_ATPase_C"/>
</dbReference>
<name>A0A2T5IAE4_9LACT</name>
<dbReference type="InterPro" id="IPR017730">
    <property type="entry name" value="Chaperonin_ClpB"/>
</dbReference>
<evidence type="ECO:0000256" key="2">
    <source>
        <dbReference type="ARBA" id="ARBA00008675"/>
    </source>
</evidence>
<dbReference type="Gene3D" id="1.10.1780.10">
    <property type="entry name" value="Clp, N-terminal domain"/>
    <property type="match status" value="1"/>
</dbReference>
<dbReference type="CDD" id="cd00009">
    <property type="entry name" value="AAA"/>
    <property type="match status" value="1"/>
</dbReference>
<protein>
    <recommendedName>
        <fullName evidence="12">Chaperone protein ClpB</fullName>
    </recommendedName>
</protein>
<dbReference type="InterPro" id="IPR041546">
    <property type="entry name" value="ClpA/ClpB_AAA_lid"/>
</dbReference>
<dbReference type="SMART" id="SM01086">
    <property type="entry name" value="ClpB_D2-small"/>
    <property type="match status" value="1"/>
</dbReference>
<dbReference type="Proteomes" id="UP000244161">
    <property type="component" value="Unassembled WGS sequence"/>
</dbReference>
<dbReference type="InterPro" id="IPR027417">
    <property type="entry name" value="P-loop_NTPase"/>
</dbReference>
<keyword evidence="14" id="KW-0378">Hydrolase</keyword>
<organism evidence="14 15">
    <name type="scientific">Trichococcus patagoniensis</name>
    <dbReference type="NCBI Taxonomy" id="382641"/>
    <lineage>
        <taxon>Bacteria</taxon>
        <taxon>Bacillati</taxon>
        <taxon>Bacillota</taxon>
        <taxon>Bacilli</taxon>
        <taxon>Lactobacillales</taxon>
        <taxon>Carnobacteriaceae</taxon>
        <taxon>Trichococcus</taxon>
    </lineage>
</organism>
<dbReference type="PROSITE" id="PS00870">
    <property type="entry name" value="CLPAB_1"/>
    <property type="match status" value="1"/>
</dbReference>
<dbReference type="SUPFAM" id="SSF52540">
    <property type="entry name" value="P-loop containing nucleoside triphosphate hydrolases"/>
    <property type="match status" value="2"/>
</dbReference>
<evidence type="ECO:0000256" key="11">
    <source>
        <dbReference type="RuleBase" id="RU004432"/>
    </source>
</evidence>
<dbReference type="GO" id="GO:0016887">
    <property type="term" value="F:ATP hydrolysis activity"/>
    <property type="evidence" value="ECO:0007669"/>
    <property type="project" value="InterPro"/>
</dbReference>
<dbReference type="PANTHER" id="PTHR11638">
    <property type="entry name" value="ATP-DEPENDENT CLP PROTEASE"/>
    <property type="match status" value="1"/>
</dbReference>
<dbReference type="FunFam" id="3.40.50.300:FF:000120">
    <property type="entry name" value="ATP-dependent chaperone ClpB"/>
    <property type="match status" value="1"/>
</dbReference>
<dbReference type="InterPro" id="IPR050130">
    <property type="entry name" value="ClpA_ClpB"/>
</dbReference>
<comment type="caution">
    <text evidence="14">The sequence shown here is derived from an EMBL/GenBank/DDBJ whole genome shotgun (WGS) entry which is preliminary data.</text>
</comment>
<evidence type="ECO:0000256" key="12">
    <source>
        <dbReference type="RuleBase" id="RU362034"/>
    </source>
</evidence>
<dbReference type="NCBIfam" id="TIGR03346">
    <property type="entry name" value="chaperone_ClpB"/>
    <property type="match status" value="1"/>
</dbReference>
<dbReference type="SUPFAM" id="SSF81923">
    <property type="entry name" value="Double Clp-N motif"/>
    <property type="match status" value="1"/>
</dbReference>
<dbReference type="FunFam" id="3.40.50.300:FF:000025">
    <property type="entry name" value="ATP-dependent Clp protease subunit"/>
    <property type="match status" value="1"/>
</dbReference>
<dbReference type="InterPro" id="IPR036628">
    <property type="entry name" value="Clp_N_dom_sf"/>
</dbReference>
<dbReference type="AlphaFoldDB" id="A0A2T5IAE4"/>
<sequence length="873" mass="97784">MEMEKMTTALQQAIAEAQRIAMVRKHQTIDVAHLWKIFLQPDSFARNFYIDSGVAIDAFESAVDKELDKSVVIEGTSVQYGQTFSQNLYNLFLEADRKRSELKDDFISTDTVLLSLMTLKNHPLTKFLGNQGLTEKMIAEKIKDMRGGDRVTSQNQEDQYEALEKYGIDLVQAVRSGKQDPVIGRDEEIRDVIRILSRKTKNNPILIGEPGVGKTAIVEGLAQRIVKKDVPDNLKDKTIFSLDMGSLIAGAKYRGEFEERLKAVLKEVKKSDGRIILFIDEIHTIVGAGKTEGSMDAGNLLKPMLARGELHCIGATTLDEYRQNLEKDKALERRFQKVLVKEPTVADTISILRGLKERYEIHHSVNIHDNALVAAATLSDRYITDRFLPDKAIDLVDEACANIKVEMNSMPTELDQVSRKLMQLEIEEAALKKESDDQSKKRLATLQVELADLREESNELRMKWGNEKEEVEKLRAKREDLEDARRQLEDAEADYDLERAAVLRHGSIPQMEKELAALEKENATRRGKAGNLVQESVTENEIATVVGRMTGIPVTKLVEGERDKLLKLEETLHKRVIGQEEAVESVTNAVLRSRAGLQSPNRPIGSFLFLGPTGVGKTELAKALAENLFDSDEHMVRLDMSEYMEKFSVSRLIGAPPGYVGYEEGGQLTEAVRRSPYTIILLDEIEKAHPDVFNILLQVLDDGRLTDSKGRVVDFKNTVLIMTSNIGSQLLLEGVQSDGTIPEEVANEVMKVLKGSFKPEFLNRIDDTILFTPLSKADVKKIIVKMVKELSGRLADKQIQLSVSDEVAAWIADNAYDPIYGARPLRRFISAEIENPLARAIIKGDIHENQAVTVALVGNQVGFQTVDLDELQQ</sequence>
<evidence type="ECO:0000313" key="14">
    <source>
        <dbReference type="EMBL" id="PTQ80781.1"/>
    </source>
</evidence>
<dbReference type="Pfam" id="PF07724">
    <property type="entry name" value="AAA_2"/>
    <property type="match status" value="1"/>
</dbReference>
<dbReference type="InterPro" id="IPR003959">
    <property type="entry name" value="ATPase_AAA_core"/>
</dbReference>
<dbReference type="GO" id="GO:0006508">
    <property type="term" value="P:proteolysis"/>
    <property type="evidence" value="ECO:0007669"/>
    <property type="project" value="UniProtKB-KW"/>
</dbReference>
<comment type="similarity">
    <text evidence="2 11">Belongs to the ClpA/ClpB family.</text>
</comment>
<feature type="domain" description="Clp R" evidence="13">
    <location>
        <begin position="3"/>
        <end position="148"/>
    </location>
</feature>
<dbReference type="InterPro" id="IPR018368">
    <property type="entry name" value="ClpA/B_CS1"/>
</dbReference>